<evidence type="ECO:0000259" key="8">
    <source>
        <dbReference type="Pfam" id="PF07732"/>
    </source>
</evidence>
<dbReference type="CDD" id="cd13884">
    <property type="entry name" value="CuRO_2_tcLCC_insect_like"/>
    <property type="match status" value="1"/>
</dbReference>
<dbReference type="InterPro" id="IPR045087">
    <property type="entry name" value="Cu-oxidase_fam"/>
</dbReference>
<comment type="similarity">
    <text evidence="1">Belongs to the multicopper oxidase family.</text>
</comment>
<feature type="domain" description="Plastocyanin-like" evidence="7">
    <location>
        <begin position="847"/>
        <end position="904"/>
    </location>
</feature>
<feature type="domain" description="Plastocyanin-like" evidence="6">
    <location>
        <begin position="559"/>
        <end position="708"/>
    </location>
</feature>
<dbReference type="GO" id="GO:0016491">
    <property type="term" value="F:oxidoreductase activity"/>
    <property type="evidence" value="ECO:0007669"/>
    <property type="project" value="UniProtKB-KW"/>
</dbReference>
<dbReference type="Gene3D" id="2.60.40.420">
    <property type="entry name" value="Cupredoxins - blue copper proteins"/>
    <property type="match status" value="3"/>
</dbReference>
<evidence type="ECO:0000256" key="1">
    <source>
        <dbReference type="ARBA" id="ARBA00010609"/>
    </source>
</evidence>
<keyword evidence="4" id="KW-0186">Copper</keyword>
<sequence>MDGTLETTEALPRVQQVLGLQQVSPLALRVRGLAIPRSQDTPHNLTILNRDIPRNRVLLPATQAAQSLTVATQAAQFLIVATQAVQSLMVATQVEQSLTVATQAAQFLIVATQAVQSLMVATQAVQSLMVATQRDPSLPLDIQPEQIPFLEALDLGPDTLLALSPRRDTQLGHSRALGTLETRVQLQDTHLAFNPRQDTRLEHSQVSGILETLDQLEATLGIQVAQAFRLATEDILQEAIPREDIPLAVTGYLAHKAAKKNKFLNPSHIHGFGHGRGGGFHGMGGKFGAGALGGLAVGKTAKTLLGAYMKMKIAKYALKFGAEAAKAYFQYKLHRELDDYTINKFIHRYHQQRVSSFGRRRYHSNHREKPDSDEGAANITLGEFCYRPCMPNDTRTCQFTFEVHLYQTLSRACYKCPSNATDCERPECVVGDGTRRMVTAVNKGIPGPTIQVCVGDKVLVDVLNDMPSTAVTLHWHGLTMGPSFAVPRAEKTPFMDGTPGITQCPVGPSSGFRYSFIASNPGTHFWHAQTGLERGDGVFGPLIVHQSHENDPYQKLAQHIMTINDWFHSSTQSKYVLQQHSNQEAKPKSILINGRGPQKHDADEVARVPYSKFIVANDTRYRMRVINAAVTNCPVTVTVDSHDFVLLAADGSLVSPMNTTSLLIYPGERYDVLIAAEQQTSPDGGVFWVRVQGGNDCGHLQQYALLQYLPTNFSFAEAPPTVPPQTTPTPKTPPAPGSQDFSGACGTEGQRCVTGLRSPADLPASLQVTKANTTFYLAFSSKQIHNENFYSILLYDIYEETDPTKRLSTPQINSLSFRAPPIPLLVNHRPLKSENCSSEGVRRGHCTADFCECLHVLQVSIGAVVDLVLIGEGPANGTSQVVHLHGFKFWVLSQVAAEDVPTPTMTTTTTTTTTTTPSPNGDSEDSADIPLVGDELVSGELVGDEYLSRDKVMQLDTEGKLKRYVLDPVAKDTVTIPPGGYTIVRIVAENPGFWMLESQVLFNAMAGQSLILQVGNTADFPKAPKDFPSC</sequence>
<dbReference type="InterPro" id="IPR011707">
    <property type="entry name" value="Cu-oxidase-like_N"/>
</dbReference>
<comment type="caution">
    <text evidence="9">The sequence shown here is derived from an EMBL/GenBank/DDBJ whole genome shotgun (WGS) entry which is preliminary data.</text>
</comment>
<proteinExistence type="inferred from homology"/>
<keyword evidence="2" id="KW-0479">Metal-binding</keyword>
<dbReference type="Proteomes" id="UP000283509">
    <property type="component" value="Unassembled WGS sequence"/>
</dbReference>
<organism evidence="9 10">
    <name type="scientific">Penaeus vannamei</name>
    <name type="common">Whiteleg shrimp</name>
    <name type="synonym">Litopenaeus vannamei</name>
    <dbReference type="NCBI Taxonomy" id="6689"/>
    <lineage>
        <taxon>Eukaryota</taxon>
        <taxon>Metazoa</taxon>
        <taxon>Ecdysozoa</taxon>
        <taxon>Arthropoda</taxon>
        <taxon>Crustacea</taxon>
        <taxon>Multicrustacea</taxon>
        <taxon>Malacostraca</taxon>
        <taxon>Eumalacostraca</taxon>
        <taxon>Eucarida</taxon>
        <taxon>Decapoda</taxon>
        <taxon>Dendrobranchiata</taxon>
        <taxon>Penaeoidea</taxon>
        <taxon>Penaeidae</taxon>
        <taxon>Penaeus</taxon>
    </lineage>
</organism>
<dbReference type="GO" id="GO:0006826">
    <property type="term" value="P:iron ion transport"/>
    <property type="evidence" value="ECO:0007669"/>
    <property type="project" value="TreeGrafter"/>
</dbReference>
<evidence type="ECO:0000313" key="10">
    <source>
        <dbReference type="Proteomes" id="UP000283509"/>
    </source>
</evidence>
<dbReference type="PANTHER" id="PTHR11709:SF394">
    <property type="entry name" value="FI03373P-RELATED"/>
    <property type="match status" value="1"/>
</dbReference>
<feature type="region of interest" description="Disordered" evidence="5">
    <location>
        <begin position="902"/>
        <end position="927"/>
    </location>
</feature>
<protein>
    <submittedName>
        <fullName evidence="9">Uncharacterized protein</fullName>
    </submittedName>
</protein>
<dbReference type="STRING" id="6689.A0A423TXW1"/>
<feature type="domain" description="Plastocyanin-like" evidence="8">
    <location>
        <begin position="427"/>
        <end position="547"/>
    </location>
</feature>
<feature type="domain" description="Plastocyanin-like" evidence="7">
    <location>
        <begin position="957"/>
        <end position="1012"/>
    </location>
</feature>
<evidence type="ECO:0000256" key="4">
    <source>
        <dbReference type="ARBA" id="ARBA00023008"/>
    </source>
</evidence>
<dbReference type="AlphaFoldDB" id="A0A423TXW1"/>
<accession>A0A423TXW1</accession>
<feature type="compositionally biased region" description="Pro residues" evidence="5">
    <location>
        <begin position="720"/>
        <end position="736"/>
    </location>
</feature>
<evidence type="ECO:0000256" key="5">
    <source>
        <dbReference type="SAM" id="MobiDB-lite"/>
    </source>
</evidence>
<feature type="region of interest" description="Disordered" evidence="5">
    <location>
        <begin position="717"/>
        <end position="740"/>
    </location>
</feature>
<feature type="compositionally biased region" description="Low complexity" evidence="5">
    <location>
        <begin position="902"/>
        <end position="917"/>
    </location>
</feature>
<evidence type="ECO:0000313" key="9">
    <source>
        <dbReference type="EMBL" id="ROT81286.1"/>
    </source>
</evidence>
<reference evidence="9 10" key="2">
    <citation type="submission" date="2019-01" db="EMBL/GenBank/DDBJ databases">
        <title>The decoding of complex shrimp genome reveals the adaptation for benthos swimmer, frequently molting mechanism and breeding impact on genome.</title>
        <authorList>
            <person name="Sun Y."/>
            <person name="Gao Y."/>
            <person name="Yu Y."/>
        </authorList>
    </citation>
    <scope>NUCLEOTIDE SEQUENCE [LARGE SCALE GENOMIC DNA]</scope>
    <source>
        <tissue evidence="9">Muscle</tissue>
    </source>
</reference>
<dbReference type="InterPro" id="IPR001117">
    <property type="entry name" value="Cu-oxidase_2nd"/>
</dbReference>
<gene>
    <name evidence="9" type="ORF">C7M84_025574</name>
</gene>
<dbReference type="GO" id="GO:0005886">
    <property type="term" value="C:plasma membrane"/>
    <property type="evidence" value="ECO:0007669"/>
    <property type="project" value="TreeGrafter"/>
</dbReference>
<dbReference type="GO" id="GO:0005507">
    <property type="term" value="F:copper ion binding"/>
    <property type="evidence" value="ECO:0007669"/>
    <property type="project" value="InterPro"/>
</dbReference>
<keyword evidence="3" id="KW-0560">Oxidoreductase</keyword>
<dbReference type="OrthoDB" id="2121828at2759"/>
<evidence type="ECO:0000259" key="7">
    <source>
        <dbReference type="Pfam" id="PF07731"/>
    </source>
</evidence>
<evidence type="ECO:0000256" key="2">
    <source>
        <dbReference type="ARBA" id="ARBA00022723"/>
    </source>
</evidence>
<evidence type="ECO:0000259" key="6">
    <source>
        <dbReference type="Pfam" id="PF00394"/>
    </source>
</evidence>
<dbReference type="InterPro" id="IPR008972">
    <property type="entry name" value="Cupredoxin"/>
</dbReference>
<dbReference type="Pfam" id="PF00394">
    <property type="entry name" value="Cu-oxidase"/>
    <property type="match status" value="1"/>
</dbReference>
<dbReference type="EMBL" id="QCYY01000996">
    <property type="protein sequence ID" value="ROT81286.1"/>
    <property type="molecule type" value="Genomic_DNA"/>
</dbReference>
<dbReference type="SUPFAM" id="SSF49503">
    <property type="entry name" value="Cupredoxins"/>
    <property type="match status" value="3"/>
</dbReference>
<name>A0A423TXW1_PENVA</name>
<dbReference type="InterPro" id="IPR011706">
    <property type="entry name" value="Cu-oxidase_C"/>
</dbReference>
<dbReference type="Pfam" id="PF07732">
    <property type="entry name" value="Cu-oxidase_3"/>
    <property type="match status" value="1"/>
</dbReference>
<reference evidence="9 10" key="1">
    <citation type="submission" date="2018-04" db="EMBL/GenBank/DDBJ databases">
        <authorList>
            <person name="Zhang X."/>
            <person name="Yuan J."/>
            <person name="Li F."/>
            <person name="Xiang J."/>
        </authorList>
    </citation>
    <scope>NUCLEOTIDE SEQUENCE [LARGE SCALE GENOMIC DNA]</scope>
    <source>
        <tissue evidence="9">Muscle</tissue>
    </source>
</reference>
<dbReference type="CDD" id="cd13858">
    <property type="entry name" value="CuRO_1_tcLCC2_insect_like"/>
    <property type="match status" value="1"/>
</dbReference>
<evidence type="ECO:0000256" key="3">
    <source>
        <dbReference type="ARBA" id="ARBA00023002"/>
    </source>
</evidence>
<keyword evidence="10" id="KW-1185">Reference proteome</keyword>
<dbReference type="Pfam" id="PF07731">
    <property type="entry name" value="Cu-oxidase_2"/>
    <property type="match status" value="2"/>
</dbReference>
<dbReference type="PANTHER" id="PTHR11709">
    <property type="entry name" value="MULTI-COPPER OXIDASE"/>
    <property type="match status" value="1"/>
</dbReference>
<dbReference type="FunFam" id="2.60.40.420:FF:000045">
    <property type="entry name" value="Laccase 2"/>
    <property type="match status" value="1"/>
</dbReference>